<organism evidence="1 2">
    <name type="scientific">Halosquirtibacter laminarini</name>
    <dbReference type="NCBI Taxonomy" id="3374600"/>
    <lineage>
        <taxon>Bacteria</taxon>
        <taxon>Pseudomonadati</taxon>
        <taxon>Bacteroidota</taxon>
        <taxon>Bacteroidia</taxon>
        <taxon>Marinilabiliales</taxon>
        <taxon>Prolixibacteraceae</taxon>
        <taxon>Halosquirtibacter</taxon>
    </lineage>
</organism>
<proteinExistence type="predicted"/>
<accession>A0AC61NP96</accession>
<evidence type="ECO:0000313" key="1">
    <source>
        <dbReference type="EMBL" id="QZE15155.1"/>
    </source>
</evidence>
<name>A0AC61NP96_9BACT</name>
<reference evidence="1" key="1">
    <citation type="submission" date="2021-08" db="EMBL/GenBank/DDBJ databases">
        <title>Novel anaerobic bacterium isolated from sea squirt in East Sea, Republic of Korea.</title>
        <authorList>
            <person name="Nguyen T.H."/>
            <person name="Li Z."/>
            <person name="Lee Y.-J."/>
            <person name="Ko J."/>
            <person name="Kim S.-G."/>
        </authorList>
    </citation>
    <scope>NUCLEOTIDE SEQUENCE</scope>
    <source>
        <strain evidence="1">KCTC 25031</strain>
    </source>
</reference>
<gene>
    <name evidence="1" type="ORF">K4L44_04805</name>
</gene>
<evidence type="ECO:0000313" key="2">
    <source>
        <dbReference type="Proteomes" id="UP000826212"/>
    </source>
</evidence>
<dbReference type="EMBL" id="CP081303">
    <property type="protein sequence ID" value="QZE15155.1"/>
    <property type="molecule type" value="Genomic_DNA"/>
</dbReference>
<protein>
    <submittedName>
        <fullName evidence="1">Uncharacterized protein</fullName>
    </submittedName>
</protein>
<keyword evidence="2" id="KW-1185">Reference proteome</keyword>
<sequence>MDRKHIVIFGQSGMIGNLVTQKLIQDASFNITSIQRKQDPLLPSYIQQYTIDCIQQICLKADHVVICIGARLEKREPISNLKKVDLLLVNKIAKWAQTMHIPHISIISSIGADRFSTSYYLKMKGQMERSIRKLSFDSITFYKPALFSPSQRVKKRWREWLPYPFLFICKYIPLMQNYQPVCPIAFSNRIISNLKQVQRGIIEIKGNELT</sequence>
<dbReference type="Proteomes" id="UP000826212">
    <property type="component" value="Chromosome"/>
</dbReference>